<evidence type="ECO:0000313" key="4">
    <source>
        <dbReference type="EMBL" id="CCA18118.1"/>
    </source>
</evidence>
<protein>
    <submittedName>
        <fullName evidence="4">Lipinlike protein putative</fullName>
    </submittedName>
</protein>
<gene>
    <name evidence="4" type="primary">AlNc14C45G3675</name>
    <name evidence="4" type="ORF">ALNC14_042610</name>
</gene>
<dbReference type="InterPro" id="IPR036412">
    <property type="entry name" value="HAD-like_sf"/>
</dbReference>
<feature type="coiled-coil region" evidence="2">
    <location>
        <begin position="449"/>
        <end position="477"/>
    </location>
</feature>
<dbReference type="EMBL" id="FR824090">
    <property type="protein sequence ID" value="CCA18118.1"/>
    <property type="molecule type" value="Genomic_DNA"/>
</dbReference>
<sequence>MTSTKDKDEKMETLTDNAVENLITIDNIVDAVTSQIDEEDEIGAFHLFGVPMEQMTQSIVTTQSDLETVSEDALRSLSMIESDCLPNSAYSENEYGTKGPPAMALSKSMGGRMSTPYRQSGNAIDVIAVKSREDQFYTTSWHVMFSWSRFRSRTATGVGDEVRVLMNGKELPVKMSLLERGRCVFQSGSLTPPIDALANVELYEDNANYVRFEHYQRSTCCIRYVECRLYVWHPEESVIIVDLDGTLTVSDVEGHIRTLRLGQYDFLHRGTCQFFTKLHELQMRVLYLTARPLDWASASRNHLENAIQLKHVLPPGPLITNSNGLTGALLTEVVNKNPHIFKRQVLQEIQLCLIHAGRVTEHPIFVAGFGNRSSDVLAYKDAGIELDMIFLIDSTSSIKCSNFTCVGSKMYESYDDPNVLLWMLPKLKHRVPFEKVGKIDEYTVRELLYAEEREQLLISERNARAFQEEEYERIKQNSQVRSLEPMPSL</sequence>
<reference evidence="4" key="1">
    <citation type="journal article" date="2011" name="PLoS Biol.">
        <title>Gene gain and loss during evolution of obligate parasitism in the white rust pathogen of Arabidopsis thaliana.</title>
        <authorList>
            <person name="Kemen E."/>
            <person name="Gardiner A."/>
            <person name="Schultz-Larsen T."/>
            <person name="Kemen A.C."/>
            <person name="Balmuth A.L."/>
            <person name="Robert-Seilaniantz A."/>
            <person name="Bailey K."/>
            <person name="Holub E."/>
            <person name="Studholme D.J."/>
            <person name="Maclean D."/>
            <person name="Jones J.D."/>
        </authorList>
    </citation>
    <scope>NUCLEOTIDE SEQUENCE</scope>
</reference>
<dbReference type="Gene3D" id="3.40.50.1000">
    <property type="entry name" value="HAD superfamily/HAD-like"/>
    <property type="match status" value="1"/>
</dbReference>
<evidence type="ECO:0000256" key="2">
    <source>
        <dbReference type="SAM" id="Coils"/>
    </source>
</evidence>
<proteinExistence type="inferred from homology"/>
<dbReference type="InterPro" id="IPR031315">
    <property type="entry name" value="LNS2/PITP"/>
</dbReference>
<dbReference type="InterPro" id="IPR023214">
    <property type="entry name" value="HAD_sf"/>
</dbReference>
<dbReference type="HOGENOM" id="CLU_031093_0_0_1"/>
<keyword evidence="2" id="KW-0175">Coiled coil</keyword>
<dbReference type="Pfam" id="PF08235">
    <property type="entry name" value="LNS2"/>
    <property type="match status" value="1"/>
</dbReference>
<organism evidence="4">
    <name type="scientific">Albugo laibachii Nc14</name>
    <dbReference type="NCBI Taxonomy" id="890382"/>
    <lineage>
        <taxon>Eukaryota</taxon>
        <taxon>Sar</taxon>
        <taxon>Stramenopiles</taxon>
        <taxon>Oomycota</taxon>
        <taxon>Peronosporomycetes</taxon>
        <taxon>Albuginales</taxon>
        <taxon>Albuginaceae</taxon>
        <taxon>Albugo</taxon>
    </lineage>
</organism>
<dbReference type="SMART" id="SM00775">
    <property type="entry name" value="LNS2"/>
    <property type="match status" value="1"/>
</dbReference>
<comment type="similarity">
    <text evidence="1">Belongs to the lipin family.</text>
</comment>
<evidence type="ECO:0000259" key="3">
    <source>
        <dbReference type="SMART" id="SM00775"/>
    </source>
</evidence>
<dbReference type="SUPFAM" id="SSF56784">
    <property type="entry name" value="HAD-like"/>
    <property type="match status" value="1"/>
</dbReference>
<dbReference type="AlphaFoldDB" id="F0WAE7"/>
<dbReference type="PANTHER" id="PTHR12181">
    <property type="entry name" value="LIPIN"/>
    <property type="match status" value="1"/>
</dbReference>
<reference evidence="4" key="2">
    <citation type="submission" date="2011-02" db="EMBL/GenBank/DDBJ databases">
        <authorList>
            <person name="MacLean D."/>
        </authorList>
    </citation>
    <scope>NUCLEOTIDE SEQUENCE</scope>
</reference>
<dbReference type="InterPro" id="IPR007651">
    <property type="entry name" value="Lipin_N"/>
</dbReference>
<feature type="domain" description="LNS2/PITP" evidence="3">
    <location>
        <begin position="239"/>
        <end position="401"/>
    </location>
</feature>
<evidence type="ECO:0000256" key="1">
    <source>
        <dbReference type="ARBA" id="ARBA00005476"/>
    </source>
</evidence>
<accession>F0WAE7</accession>
<dbReference type="GO" id="GO:0008195">
    <property type="term" value="F:phosphatidate phosphatase activity"/>
    <property type="evidence" value="ECO:0007669"/>
    <property type="project" value="TreeGrafter"/>
</dbReference>
<dbReference type="Pfam" id="PF04571">
    <property type="entry name" value="Lipin_N"/>
    <property type="match status" value="1"/>
</dbReference>
<dbReference type="InterPro" id="IPR026058">
    <property type="entry name" value="LIPIN"/>
</dbReference>
<dbReference type="PANTHER" id="PTHR12181:SF12">
    <property type="entry name" value="PHOSPHATIDATE PHOSPHATASE"/>
    <property type="match status" value="1"/>
</dbReference>
<name>F0WAE7_9STRA</name>
<dbReference type="InterPro" id="IPR013209">
    <property type="entry name" value="LNS2"/>
</dbReference>